<protein>
    <submittedName>
        <fullName evidence="1">Uncharacterized protein DUF3833</fullName>
    </submittedName>
</protein>
<dbReference type="InterPro" id="IPR024409">
    <property type="entry name" value="DUF3833"/>
</dbReference>
<dbReference type="Proteomes" id="UP000243978">
    <property type="component" value="Unassembled WGS sequence"/>
</dbReference>
<reference evidence="1 2" key="1">
    <citation type="submission" date="2018-04" db="EMBL/GenBank/DDBJ databases">
        <title>Genomic Encyclopedia of Archaeal and Bacterial Type Strains, Phase II (KMG-II): from individual species to whole genera.</title>
        <authorList>
            <person name="Goeker M."/>
        </authorList>
    </citation>
    <scope>NUCLEOTIDE SEQUENCE [LARGE SCALE GENOMIC DNA]</scope>
    <source>
        <strain evidence="1 2">DSM 100977</strain>
    </source>
</reference>
<name>A0A2T6BEQ0_9RHOB</name>
<gene>
    <name evidence="1" type="ORF">C8N43_3356</name>
</gene>
<dbReference type="PROSITE" id="PS51257">
    <property type="entry name" value="PROKAR_LIPOPROTEIN"/>
    <property type="match status" value="1"/>
</dbReference>
<dbReference type="RefSeq" id="WP_107847325.1">
    <property type="nucleotide sequence ID" value="NZ_QBKS01000002.1"/>
</dbReference>
<dbReference type="OrthoDB" id="5296954at2"/>
<sequence length="178" mass="20296">MKYLCLAAVLALSACTGKPSFQDASLSERQLNLETYFAGDLRAYGQFQDVLGTVRRQFVVDIDGTWDGEILRLVEDFVYEDGSTEQRIWTLRKTGPMTADQTWEGTAPGVIGVATGREEGDRFNWRYTIDLPVGEGETTRVTFDDWMWLQEDGRLLNRAYMKRFGLDVGDVIITFEKR</sequence>
<keyword evidence="2" id="KW-1185">Reference proteome</keyword>
<proteinExistence type="predicted"/>
<dbReference type="AlphaFoldDB" id="A0A2T6BEQ0"/>
<evidence type="ECO:0000313" key="1">
    <source>
        <dbReference type="EMBL" id="PTX54540.1"/>
    </source>
</evidence>
<dbReference type="Pfam" id="PF12915">
    <property type="entry name" value="DUF3833"/>
    <property type="match status" value="1"/>
</dbReference>
<organism evidence="1 2">
    <name type="scientific">Litoreibacter ponti</name>
    <dbReference type="NCBI Taxonomy" id="1510457"/>
    <lineage>
        <taxon>Bacteria</taxon>
        <taxon>Pseudomonadati</taxon>
        <taxon>Pseudomonadota</taxon>
        <taxon>Alphaproteobacteria</taxon>
        <taxon>Rhodobacterales</taxon>
        <taxon>Roseobacteraceae</taxon>
        <taxon>Litoreibacter</taxon>
    </lineage>
</organism>
<comment type="caution">
    <text evidence="1">The sequence shown here is derived from an EMBL/GenBank/DDBJ whole genome shotgun (WGS) entry which is preliminary data.</text>
</comment>
<accession>A0A2T6BEQ0</accession>
<dbReference type="EMBL" id="QBKS01000002">
    <property type="protein sequence ID" value="PTX54540.1"/>
    <property type="molecule type" value="Genomic_DNA"/>
</dbReference>
<evidence type="ECO:0000313" key="2">
    <source>
        <dbReference type="Proteomes" id="UP000243978"/>
    </source>
</evidence>